<keyword evidence="13 17" id="KW-0472">Membrane</keyword>
<dbReference type="InterPro" id="IPR001129">
    <property type="entry name" value="Membr-assoc_MAPEG"/>
</dbReference>
<evidence type="ECO:0000256" key="17">
    <source>
        <dbReference type="SAM" id="Phobius"/>
    </source>
</evidence>
<dbReference type="InterPro" id="IPR023352">
    <property type="entry name" value="MAPEG-like_dom_sf"/>
</dbReference>
<reference evidence="19" key="1">
    <citation type="journal article" date="2012" name="Nat. Genet.">
        <title>Whole-genome sequence of Schistosoma haematobium.</title>
        <authorList>
            <person name="Young N.D."/>
            <person name="Jex A.R."/>
            <person name="Li B."/>
            <person name="Liu S."/>
            <person name="Yang L."/>
            <person name="Xiong Z."/>
            <person name="Li Y."/>
            <person name="Cantacessi C."/>
            <person name="Hall R.S."/>
            <person name="Xu X."/>
            <person name="Chen F."/>
            <person name="Wu X."/>
            <person name="Zerlotini A."/>
            <person name="Oliveira G."/>
            <person name="Hofmann A."/>
            <person name="Zhang G."/>
            <person name="Fang X."/>
            <person name="Kang Y."/>
            <person name="Campbell B.E."/>
            <person name="Loukas A."/>
            <person name="Ranganathan S."/>
            <person name="Rollinson D."/>
            <person name="Rinaldi G."/>
            <person name="Brindley P.J."/>
            <person name="Yang H."/>
            <person name="Wang J."/>
            <person name="Wang J."/>
            <person name="Gasser R.B."/>
        </authorList>
    </citation>
    <scope>NUCLEOTIDE SEQUENCE [LARGE SCALE GENOMIC DNA]</scope>
</reference>
<evidence type="ECO:0000256" key="2">
    <source>
        <dbReference type="ARBA" id="ARBA00004294"/>
    </source>
</evidence>
<evidence type="ECO:0000256" key="9">
    <source>
        <dbReference type="ARBA" id="ARBA00022824"/>
    </source>
</evidence>
<name>A0A095CA99_SCHHA</name>
<evidence type="ECO:0000256" key="13">
    <source>
        <dbReference type="ARBA" id="ARBA00023136"/>
    </source>
</evidence>
<keyword evidence="20" id="KW-1185">Reference proteome</keyword>
<comment type="similarity">
    <text evidence="4">Belongs to the MAPEG family.</text>
</comment>
<keyword evidence="6 19" id="KW-0808">Transferase</keyword>
<evidence type="ECO:0000256" key="12">
    <source>
        <dbReference type="ARBA" id="ARBA00023128"/>
    </source>
</evidence>
<dbReference type="EMBL" id="KL251161">
    <property type="protein sequence ID" value="KGB39243.1"/>
    <property type="molecule type" value="Genomic_DNA"/>
</dbReference>
<keyword evidence="12" id="KW-0496">Mitochondrion</keyword>
<reference evidence="18" key="3">
    <citation type="submission" date="2021-06" db="EMBL/GenBank/DDBJ databases">
        <title>Chromosome-level genome assembly for S. haematobium.</title>
        <authorList>
            <person name="Stroehlein A.J."/>
        </authorList>
    </citation>
    <scope>NUCLEOTIDE SEQUENCE</scope>
</reference>
<dbReference type="PANTHER" id="PTHR10689">
    <property type="entry name" value="MICROSOMAL GLUTATHIONE S-TRANSFERASE 1"/>
    <property type="match status" value="1"/>
</dbReference>
<dbReference type="SUPFAM" id="SSF161084">
    <property type="entry name" value="MAPEG domain-like"/>
    <property type="match status" value="1"/>
</dbReference>
<dbReference type="OrthoDB" id="193139at2759"/>
<dbReference type="Proteomes" id="UP000471633">
    <property type="component" value="Unassembled WGS sequence"/>
</dbReference>
<comment type="subcellular location">
    <subcellularLocation>
        <location evidence="3">Endoplasmic reticulum membrane</location>
        <topology evidence="3">Multi-pass membrane protein</topology>
    </subcellularLocation>
    <subcellularLocation>
        <location evidence="2">Mitochondrion outer membrane</location>
    </subcellularLocation>
</comment>
<comment type="function">
    <text evidence="1">Conjugation of reduced glutathione to a wide number of exogenous and endogenous hydrophobic electrophiles.</text>
</comment>
<feature type="transmembrane region" description="Helical" evidence="17">
    <location>
        <begin position="12"/>
        <end position="30"/>
    </location>
</feature>
<evidence type="ECO:0000256" key="8">
    <source>
        <dbReference type="ARBA" id="ARBA00022787"/>
    </source>
</evidence>
<proteinExistence type="inferred from homology"/>
<sequence>MKTSDMRGAFAFYGSILAFKTLILAGVTVIKRLQNKSFCKDQPHPEVQSIQRCHSNDLENLVPFLFLGLLYCSTDAPATVGLWHFRIFALARILHTPAYLFTDGRFPRGLIFLIGYLINISLALKCITYFSGIW</sequence>
<dbReference type="GO" id="GO:0005741">
    <property type="term" value="C:mitochondrial outer membrane"/>
    <property type="evidence" value="ECO:0007669"/>
    <property type="project" value="UniProtKB-SubCell"/>
</dbReference>
<dbReference type="InterPro" id="IPR040162">
    <property type="entry name" value="MGST1-like"/>
</dbReference>
<dbReference type="EC" id="2.5.1.18" evidence="5"/>
<evidence type="ECO:0000256" key="11">
    <source>
        <dbReference type="ARBA" id="ARBA00022990"/>
    </source>
</evidence>
<evidence type="ECO:0000256" key="16">
    <source>
        <dbReference type="ARBA" id="ARBA00049385"/>
    </source>
</evidence>
<keyword evidence="11" id="KW-0007">Acetylation</keyword>
<dbReference type="Pfam" id="PF01124">
    <property type="entry name" value="MAPEG"/>
    <property type="match status" value="1"/>
</dbReference>
<evidence type="ECO:0000313" key="20">
    <source>
        <dbReference type="Proteomes" id="UP000471633"/>
    </source>
</evidence>
<keyword evidence="10 17" id="KW-1133">Transmembrane helix</keyword>
<reference evidence="18" key="2">
    <citation type="journal article" date="2019" name="Gigascience">
        <title>High-quality Schistosoma haematobium genome achieved by single-molecule and long-range sequencing.</title>
        <authorList>
            <person name="Stroehlein A.J."/>
            <person name="Korhonen P.K."/>
            <person name="Chong T.M."/>
            <person name="Lim Y.L."/>
            <person name="Chan K.G."/>
            <person name="Webster B."/>
            <person name="Rollinson D."/>
            <person name="Brindley P.J."/>
            <person name="Gasser R.B."/>
            <person name="Young N.D."/>
        </authorList>
    </citation>
    <scope>NUCLEOTIDE SEQUENCE</scope>
</reference>
<dbReference type="GO" id="GO:0005789">
    <property type="term" value="C:endoplasmic reticulum membrane"/>
    <property type="evidence" value="ECO:0007669"/>
    <property type="project" value="UniProtKB-SubCell"/>
</dbReference>
<dbReference type="EMBL" id="AMPZ03000002">
    <property type="protein sequence ID" value="KAH9591860.1"/>
    <property type="molecule type" value="Genomic_DNA"/>
</dbReference>
<evidence type="ECO:0000256" key="3">
    <source>
        <dbReference type="ARBA" id="ARBA00004477"/>
    </source>
</evidence>
<feature type="transmembrane region" description="Helical" evidence="17">
    <location>
        <begin position="110"/>
        <end position="130"/>
    </location>
</feature>
<protein>
    <recommendedName>
        <fullName evidence="15">Microsomal glutathione S-transferase 1</fullName>
        <ecNumber evidence="5">2.5.1.18</ecNumber>
    </recommendedName>
</protein>
<evidence type="ECO:0000313" key="18">
    <source>
        <dbReference type="EMBL" id="KAH9591860.1"/>
    </source>
</evidence>
<organism evidence="19">
    <name type="scientific">Schistosoma haematobium</name>
    <name type="common">Blood fluke</name>
    <dbReference type="NCBI Taxonomy" id="6185"/>
    <lineage>
        <taxon>Eukaryota</taxon>
        <taxon>Metazoa</taxon>
        <taxon>Spiralia</taxon>
        <taxon>Lophotrochozoa</taxon>
        <taxon>Platyhelminthes</taxon>
        <taxon>Trematoda</taxon>
        <taxon>Digenea</taxon>
        <taxon>Strigeidida</taxon>
        <taxon>Schistosomatoidea</taxon>
        <taxon>Schistosomatidae</taxon>
        <taxon>Schistosoma</taxon>
    </lineage>
</organism>
<dbReference type="Gene3D" id="1.20.120.550">
    <property type="entry name" value="Membrane associated eicosanoid/glutathione metabolism-like domain"/>
    <property type="match status" value="1"/>
</dbReference>
<evidence type="ECO:0000256" key="6">
    <source>
        <dbReference type="ARBA" id="ARBA00022679"/>
    </source>
</evidence>
<dbReference type="RefSeq" id="XP_012799003.1">
    <property type="nucleotide sequence ID" value="XM_012943549.3"/>
</dbReference>
<keyword evidence="8" id="KW-1000">Mitochondrion outer membrane</keyword>
<dbReference type="CTD" id="4257"/>
<evidence type="ECO:0000256" key="14">
    <source>
        <dbReference type="ARBA" id="ARBA00038540"/>
    </source>
</evidence>
<evidence type="ECO:0000256" key="5">
    <source>
        <dbReference type="ARBA" id="ARBA00012452"/>
    </source>
</evidence>
<evidence type="ECO:0000256" key="10">
    <source>
        <dbReference type="ARBA" id="ARBA00022989"/>
    </source>
</evidence>
<evidence type="ECO:0000256" key="1">
    <source>
        <dbReference type="ARBA" id="ARBA00003701"/>
    </source>
</evidence>
<keyword evidence="7 17" id="KW-0812">Transmembrane</keyword>
<dbReference type="STRING" id="6185.A0A095CA99"/>
<evidence type="ECO:0000256" key="15">
    <source>
        <dbReference type="ARBA" id="ARBA00039397"/>
    </source>
</evidence>
<evidence type="ECO:0000256" key="4">
    <source>
        <dbReference type="ARBA" id="ARBA00010459"/>
    </source>
</evidence>
<dbReference type="GO" id="GO:0004364">
    <property type="term" value="F:glutathione transferase activity"/>
    <property type="evidence" value="ECO:0007669"/>
    <property type="project" value="UniProtKB-EC"/>
</dbReference>
<dbReference type="PANTHER" id="PTHR10689:SF6">
    <property type="entry name" value="MICROSOMAL GLUTATHIONE S-TRANSFERASE 1"/>
    <property type="match status" value="1"/>
</dbReference>
<dbReference type="AlphaFoldDB" id="A0A095CA99"/>
<evidence type="ECO:0000256" key="7">
    <source>
        <dbReference type="ARBA" id="ARBA00022692"/>
    </source>
</evidence>
<comment type="catalytic activity">
    <reaction evidence="16">
        <text>RX + glutathione = an S-substituted glutathione + a halide anion + H(+)</text>
        <dbReference type="Rhea" id="RHEA:16437"/>
        <dbReference type="ChEBI" id="CHEBI:15378"/>
        <dbReference type="ChEBI" id="CHEBI:16042"/>
        <dbReference type="ChEBI" id="CHEBI:17792"/>
        <dbReference type="ChEBI" id="CHEBI:57925"/>
        <dbReference type="ChEBI" id="CHEBI:90779"/>
        <dbReference type="EC" id="2.5.1.18"/>
    </reaction>
    <physiologicalReaction direction="left-to-right" evidence="16">
        <dbReference type="Rhea" id="RHEA:16438"/>
    </physiologicalReaction>
</comment>
<dbReference type="KEGG" id="shx:MS3_00003987"/>
<dbReference type="GeneID" id="24594960"/>
<evidence type="ECO:0000313" key="19">
    <source>
        <dbReference type="EMBL" id="KGB39243.1"/>
    </source>
</evidence>
<accession>A0A095CA99</accession>
<keyword evidence="9" id="KW-0256">Endoplasmic reticulum</keyword>
<comment type="subunit">
    <text evidence="14">Homotrimer; The trimer binds only one molecule of glutathione.</text>
</comment>
<gene>
    <name evidence="18" type="primary">MGST1</name>
    <name evidence="18" type="ORF">MS3_00003987</name>
    <name evidence="19" type="ORF">MS3_07658</name>
</gene>
<reference evidence="18" key="4">
    <citation type="journal article" date="2022" name="PLoS Pathog.">
        <title>Chromosome-level genome of Schistosoma haematobium underpins genome-wide explorations of molecular variation.</title>
        <authorList>
            <person name="Stroehlein A.J."/>
            <person name="Korhonen P.K."/>
            <person name="Lee V.V."/>
            <person name="Ralph S.A."/>
            <person name="Mentink-Kane M."/>
            <person name="You H."/>
            <person name="McManus D.P."/>
            <person name="Tchuente L.T."/>
            <person name="Stothard J.R."/>
            <person name="Kaur P."/>
            <person name="Dudchenko O."/>
            <person name="Aiden E.L."/>
            <person name="Yang B."/>
            <person name="Yang H."/>
            <person name="Emery A.M."/>
            <person name="Webster B.L."/>
            <person name="Brindley P.J."/>
            <person name="Rollinson D."/>
            <person name="Chang B.C.H."/>
            <person name="Gasser R.B."/>
            <person name="Young N.D."/>
        </authorList>
    </citation>
    <scope>NUCLEOTIDE SEQUENCE</scope>
</reference>